<sequence length="148" mass="16228">MPDTANSVYFQLFKEIGILEQLSRAFLEARLPDGLIAPHFGVLNHLISVGDGSTPVELARTFQVPKTSMTHTLAGLEKHGLVEMRPNPADGRSKKVWLKPEGRKMRDATIAALGPEFEGIATAVSLGEVEQVLPILTKLRVFLDNARN</sequence>
<dbReference type="PANTHER" id="PTHR33164">
    <property type="entry name" value="TRANSCRIPTIONAL REGULATOR, MARR FAMILY"/>
    <property type="match status" value="1"/>
</dbReference>
<proteinExistence type="predicted"/>
<dbReference type="Pfam" id="PF12802">
    <property type="entry name" value="MarR_2"/>
    <property type="match status" value="1"/>
</dbReference>
<protein>
    <submittedName>
        <fullName evidence="5">MarR family transcriptional regulator</fullName>
    </submittedName>
</protein>
<evidence type="ECO:0000313" key="5">
    <source>
        <dbReference type="EMBL" id="RLJ51543.1"/>
    </source>
</evidence>
<dbReference type="GO" id="GO:0006950">
    <property type="term" value="P:response to stress"/>
    <property type="evidence" value="ECO:0007669"/>
    <property type="project" value="TreeGrafter"/>
</dbReference>
<feature type="domain" description="HTH marR-type" evidence="4">
    <location>
        <begin position="9"/>
        <end position="141"/>
    </location>
</feature>
<dbReference type="EMBL" id="RCCE01000003">
    <property type="protein sequence ID" value="RLJ51543.1"/>
    <property type="molecule type" value="Genomic_DNA"/>
</dbReference>
<name>A0A497WR86_9RHOB</name>
<keyword evidence="3" id="KW-0804">Transcription</keyword>
<dbReference type="AlphaFoldDB" id="A0A497WR86"/>
<evidence type="ECO:0000313" key="6">
    <source>
        <dbReference type="Proteomes" id="UP000269157"/>
    </source>
</evidence>
<evidence type="ECO:0000256" key="3">
    <source>
        <dbReference type="ARBA" id="ARBA00023163"/>
    </source>
</evidence>
<dbReference type="PANTHER" id="PTHR33164:SF64">
    <property type="entry name" value="TRANSCRIPTIONAL REGULATOR SLYA"/>
    <property type="match status" value="1"/>
</dbReference>
<dbReference type="PROSITE" id="PS50995">
    <property type="entry name" value="HTH_MARR_2"/>
    <property type="match status" value="1"/>
</dbReference>
<evidence type="ECO:0000256" key="2">
    <source>
        <dbReference type="ARBA" id="ARBA00023125"/>
    </source>
</evidence>
<dbReference type="InterPro" id="IPR036388">
    <property type="entry name" value="WH-like_DNA-bd_sf"/>
</dbReference>
<dbReference type="InterPro" id="IPR036390">
    <property type="entry name" value="WH_DNA-bd_sf"/>
</dbReference>
<gene>
    <name evidence="5" type="ORF">BCF46_1757</name>
</gene>
<dbReference type="SUPFAM" id="SSF46785">
    <property type="entry name" value="Winged helix' DNA-binding domain"/>
    <property type="match status" value="1"/>
</dbReference>
<reference evidence="5 6" key="1">
    <citation type="submission" date="2018-10" db="EMBL/GenBank/DDBJ databases">
        <title>Genomic Encyclopedia of Archaeal and Bacterial Type Strains, Phase II (KMG-II): from individual species to whole genera.</title>
        <authorList>
            <person name="Goeker M."/>
        </authorList>
    </citation>
    <scope>NUCLEOTIDE SEQUENCE [LARGE SCALE GENOMIC DNA]</scope>
    <source>
        <strain evidence="5 6">DSM 29466</strain>
    </source>
</reference>
<organism evidence="5 6">
    <name type="scientific">Litoreibacter meonggei</name>
    <dbReference type="NCBI Taxonomy" id="1049199"/>
    <lineage>
        <taxon>Bacteria</taxon>
        <taxon>Pseudomonadati</taxon>
        <taxon>Pseudomonadota</taxon>
        <taxon>Alphaproteobacteria</taxon>
        <taxon>Rhodobacterales</taxon>
        <taxon>Roseobacteraceae</taxon>
        <taxon>Litoreibacter</taxon>
    </lineage>
</organism>
<dbReference type="InterPro" id="IPR000835">
    <property type="entry name" value="HTH_MarR-typ"/>
</dbReference>
<keyword evidence="6" id="KW-1185">Reference proteome</keyword>
<comment type="caution">
    <text evidence="5">The sequence shown here is derived from an EMBL/GenBank/DDBJ whole genome shotgun (WGS) entry which is preliminary data.</text>
</comment>
<dbReference type="GO" id="GO:0003677">
    <property type="term" value="F:DNA binding"/>
    <property type="evidence" value="ECO:0007669"/>
    <property type="project" value="UniProtKB-KW"/>
</dbReference>
<keyword evidence="1" id="KW-0805">Transcription regulation</keyword>
<dbReference type="GO" id="GO:0003700">
    <property type="term" value="F:DNA-binding transcription factor activity"/>
    <property type="evidence" value="ECO:0007669"/>
    <property type="project" value="InterPro"/>
</dbReference>
<dbReference type="Gene3D" id="1.10.10.10">
    <property type="entry name" value="Winged helix-like DNA-binding domain superfamily/Winged helix DNA-binding domain"/>
    <property type="match status" value="1"/>
</dbReference>
<accession>A0A497WR86</accession>
<keyword evidence="2" id="KW-0238">DNA-binding</keyword>
<evidence type="ECO:0000256" key="1">
    <source>
        <dbReference type="ARBA" id="ARBA00023015"/>
    </source>
</evidence>
<dbReference type="RefSeq" id="WP_121023354.1">
    <property type="nucleotide sequence ID" value="NZ_RCCE01000003.1"/>
</dbReference>
<dbReference type="InterPro" id="IPR039422">
    <property type="entry name" value="MarR/SlyA-like"/>
</dbReference>
<dbReference type="SMART" id="SM00347">
    <property type="entry name" value="HTH_MARR"/>
    <property type="match status" value="1"/>
</dbReference>
<dbReference type="PRINTS" id="PR00598">
    <property type="entry name" value="HTHMARR"/>
</dbReference>
<evidence type="ECO:0000259" key="4">
    <source>
        <dbReference type="PROSITE" id="PS50995"/>
    </source>
</evidence>
<dbReference type="OrthoDB" id="6400670at2"/>
<dbReference type="Proteomes" id="UP000269157">
    <property type="component" value="Unassembled WGS sequence"/>
</dbReference>